<dbReference type="InterPro" id="IPR001878">
    <property type="entry name" value="Znf_CCHC"/>
</dbReference>
<keyword evidence="4" id="KW-1185">Reference proteome</keyword>
<dbReference type="SMART" id="SM00343">
    <property type="entry name" value="ZnF_C2HC"/>
    <property type="match status" value="1"/>
</dbReference>
<reference evidence="3 4" key="1">
    <citation type="journal article" date="2014" name="Nat. Genet.">
        <title>Genome and transcriptome of the porcine whipworm Trichuris suis.</title>
        <authorList>
            <person name="Jex A.R."/>
            <person name="Nejsum P."/>
            <person name="Schwarz E.M."/>
            <person name="Hu L."/>
            <person name="Young N.D."/>
            <person name="Hall R.S."/>
            <person name="Korhonen P.K."/>
            <person name="Liao S."/>
            <person name="Thamsborg S."/>
            <person name="Xia J."/>
            <person name="Xu P."/>
            <person name="Wang S."/>
            <person name="Scheerlinck J.P."/>
            <person name="Hofmann A."/>
            <person name="Sternberg P.W."/>
            <person name="Wang J."/>
            <person name="Gasser R.B."/>
        </authorList>
    </citation>
    <scope>NUCLEOTIDE SEQUENCE [LARGE SCALE GENOMIC DNA]</scope>
    <source>
        <strain evidence="3">DCEP-RM93M</strain>
    </source>
</reference>
<dbReference type="Gene3D" id="4.10.60.10">
    <property type="entry name" value="Zinc finger, CCHC-type"/>
    <property type="match status" value="1"/>
</dbReference>
<sequence>MAPEDQGKLEKVKERLLAAFAPDTFMAFREFKVRRMRHKETPDAFLSGLRELALLAGGVSDKVLASAFIDGLPEQVQESLLAGARMETLSLDELLTRAWAMLAKGPPGSNGLTDLAAAAHSSAPVTLSPGSHYRCYACGGINHFARECPTRRQEASCPMRAN</sequence>
<keyword evidence="1" id="KW-0863">Zinc-finger</keyword>
<dbReference type="GO" id="GO:0008270">
    <property type="term" value="F:zinc ion binding"/>
    <property type="evidence" value="ECO:0007669"/>
    <property type="project" value="UniProtKB-KW"/>
</dbReference>
<dbReference type="EMBL" id="KL363360">
    <property type="protein sequence ID" value="KFD46633.1"/>
    <property type="molecule type" value="Genomic_DNA"/>
</dbReference>
<feature type="domain" description="CCHC-type" evidence="2">
    <location>
        <begin position="134"/>
        <end position="149"/>
    </location>
</feature>
<dbReference type="GO" id="GO:0003676">
    <property type="term" value="F:nucleic acid binding"/>
    <property type="evidence" value="ECO:0007669"/>
    <property type="project" value="InterPro"/>
</dbReference>
<dbReference type="Pfam" id="PF00098">
    <property type="entry name" value="zf-CCHC"/>
    <property type="match status" value="1"/>
</dbReference>
<evidence type="ECO:0000313" key="4">
    <source>
        <dbReference type="Proteomes" id="UP000030764"/>
    </source>
</evidence>
<feature type="non-terminal residue" evidence="3">
    <location>
        <position position="162"/>
    </location>
</feature>
<dbReference type="Proteomes" id="UP000030764">
    <property type="component" value="Unassembled WGS sequence"/>
</dbReference>
<keyword evidence="1" id="KW-0479">Metal-binding</keyword>
<evidence type="ECO:0000313" key="3">
    <source>
        <dbReference type="EMBL" id="KFD46633.1"/>
    </source>
</evidence>
<dbReference type="AlphaFoldDB" id="A0A085LNT7"/>
<proteinExistence type="predicted"/>
<keyword evidence="1" id="KW-0862">Zinc</keyword>
<accession>A0A085LNT7</accession>
<dbReference type="GO" id="GO:0019899">
    <property type="term" value="F:enzyme binding"/>
    <property type="evidence" value="ECO:0007669"/>
    <property type="project" value="UniProtKB-ARBA"/>
</dbReference>
<dbReference type="PROSITE" id="PS50158">
    <property type="entry name" value="ZF_CCHC"/>
    <property type="match status" value="1"/>
</dbReference>
<protein>
    <recommendedName>
        <fullName evidence="2">CCHC-type domain-containing protein</fullName>
    </recommendedName>
</protein>
<dbReference type="InterPro" id="IPR036875">
    <property type="entry name" value="Znf_CCHC_sf"/>
</dbReference>
<evidence type="ECO:0000259" key="2">
    <source>
        <dbReference type="PROSITE" id="PS50158"/>
    </source>
</evidence>
<evidence type="ECO:0000256" key="1">
    <source>
        <dbReference type="PROSITE-ProRule" id="PRU00047"/>
    </source>
</evidence>
<organism evidence="3 4">
    <name type="scientific">Trichuris suis</name>
    <name type="common">pig whipworm</name>
    <dbReference type="NCBI Taxonomy" id="68888"/>
    <lineage>
        <taxon>Eukaryota</taxon>
        <taxon>Metazoa</taxon>
        <taxon>Ecdysozoa</taxon>
        <taxon>Nematoda</taxon>
        <taxon>Enoplea</taxon>
        <taxon>Dorylaimia</taxon>
        <taxon>Trichinellida</taxon>
        <taxon>Trichuridae</taxon>
        <taxon>Trichuris</taxon>
    </lineage>
</organism>
<name>A0A085LNT7_9BILA</name>
<dbReference type="SUPFAM" id="SSF57756">
    <property type="entry name" value="Retrovirus zinc finger-like domains"/>
    <property type="match status" value="1"/>
</dbReference>
<gene>
    <name evidence="3" type="ORF">M513_12488</name>
</gene>